<dbReference type="OrthoDB" id="2189578at2759"/>
<evidence type="ECO:0000313" key="1">
    <source>
        <dbReference type="EMBL" id="ELQ76416.1"/>
    </source>
</evidence>
<keyword evidence="2" id="KW-1185">Reference proteome</keyword>
<dbReference type="VEuPathDB" id="MicrosporidiaDB:THOM_0603"/>
<name>L7JZD9_TRAHO</name>
<evidence type="ECO:0000313" key="2">
    <source>
        <dbReference type="Proteomes" id="UP000011185"/>
    </source>
</evidence>
<reference evidence="1 2" key="1">
    <citation type="journal article" date="2012" name="PLoS Pathog.">
        <title>The genome of the obligate intracellular parasite Trachipleistophora hominis: new insights into microsporidian genome dynamics and reductive evolution.</title>
        <authorList>
            <person name="Heinz E."/>
            <person name="Williams T.A."/>
            <person name="Nakjang S."/>
            <person name="Noel C.J."/>
            <person name="Swan D.C."/>
            <person name="Goldberg A.V."/>
            <person name="Harris S.R."/>
            <person name="Weinmaier T."/>
            <person name="Markert S."/>
            <person name="Becher D."/>
            <person name="Bernhardt J."/>
            <person name="Dagan T."/>
            <person name="Hacker C."/>
            <person name="Lucocq J.M."/>
            <person name="Schweder T."/>
            <person name="Rattei T."/>
            <person name="Hall N."/>
            <person name="Hirt R.P."/>
            <person name="Embley T.M."/>
        </authorList>
    </citation>
    <scope>NUCLEOTIDE SEQUENCE [LARGE SCALE GENOMIC DNA]</scope>
</reference>
<accession>L7JZD9</accession>
<dbReference type="InParanoid" id="L7JZD9"/>
<proteinExistence type="predicted"/>
<sequence>MDLRRIIANAQIIKSSTPSFDPTYTSTVPPVIPLDTIEDLTKICSYFDLPQPTKQMFEDETQLEQLILFLKNLRLSLLGFGVQIEEITIDETNIRKAKSIEDEIDKMEISIANMEDRYNLLCEFKREVFKYNLRNLTNTFDETNSTNDVRKKIIPTFLSIKTRQSVVMW</sequence>
<dbReference type="Proteomes" id="UP000011185">
    <property type="component" value="Unassembled WGS sequence"/>
</dbReference>
<dbReference type="HOGENOM" id="CLU_1579610_0_0_1"/>
<protein>
    <submittedName>
        <fullName evidence="1">Uncharacterized protein</fullName>
    </submittedName>
</protein>
<organism evidence="1 2">
    <name type="scientific">Trachipleistophora hominis</name>
    <name type="common">Microsporidian parasite</name>
    <dbReference type="NCBI Taxonomy" id="72359"/>
    <lineage>
        <taxon>Eukaryota</taxon>
        <taxon>Fungi</taxon>
        <taxon>Fungi incertae sedis</taxon>
        <taxon>Microsporidia</taxon>
        <taxon>Pleistophoridae</taxon>
        <taxon>Trachipleistophora</taxon>
    </lineage>
</organism>
<dbReference type="AlphaFoldDB" id="L7JZD9"/>
<gene>
    <name evidence="1" type="ORF">THOM_0603</name>
</gene>
<dbReference type="EMBL" id="JH993849">
    <property type="protein sequence ID" value="ELQ76416.1"/>
    <property type="molecule type" value="Genomic_DNA"/>
</dbReference>